<accession>A0A1A8Y1N9</accession>
<evidence type="ECO:0000256" key="4">
    <source>
        <dbReference type="ARBA" id="ARBA00023125"/>
    </source>
</evidence>
<keyword evidence="3" id="KW-0805">Transcription regulation</keyword>
<dbReference type="Pfam" id="PF00072">
    <property type="entry name" value="Response_reg"/>
    <property type="match status" value="1"/>
</dbReference>
<evidence type="ECO:0000256" key="3">
    <source>
        <dbReference type="ARBA" id="ARBA00023015"/>
    </source>
</evidence>
<dbReference type="SUPFAM" id="SSF46894">
    <property type="entry name" value="C-terminal effector domain of the bipartite response regulators"/>
    <property type="match status" value="1"/>
</dbReference>
<dbReference type="EMBL" id="FLQY01000335">
    <property type="protein sequence ID" value="SBT10283.1"/>
    <property type="molecule type" value="Genomic_DNA"/>
</dbReference>
<dbReference type="PANTHER" id="PTHR44688:SF16">
    <property type="entry name" value="DNA-BINDING TRANSCRIPTIONAL ACTIVATOR DEVR_DOSR"/>
    <property type="match status" value="1"/>
</dbReference>
<dbReference type="InterPro" id="IPR036388">
    <property type="entry name" value="WH-like_DNA-bd_sf"/>
</dbReference>
<gene>
    <name evidence="9" type="primary">dctR</name>
    <name evidence="9" type="ORF">PROAA_400002</name>
</gene>
<dbReference type="InterPro" id="IPR011006">
    <property type="entry name" value="CheY-like_superfamily"/>
</dbReference>
<evidence type="ECO:0000256" key="5">
    <source>
        <dbReference type="ARBA" id="ARBA00023163"/>
    </source>
</evidence>
<evidence type="ECO:0000256" key="1">
    <source>
        <dbReference type="ARBA" id="ARBA00022553"/>
    </source>
</evidence>
<evidence type="ECO:0000259" key="8">
    <source>
        <dbReference type="PROSITE" id="PS50110"/>
    </source>
</evidence>
<keyword evidence="1 6" id="KW-0597">Phosphoprotein</keyword>
<dbReference type="InterPro" id="IPR016032">
    <property type="entry name" value="Sig_transdc_resp-reg_C-effctor"/>
</dbReference>
<dbReference type="PROSITE" id="PS50043">
    <property type="entry name" value="HTH_LUXR_2"/>
    <property type="match status" value="1"/>
</dbReference>
<dbReference type="SMART" id="SM00448">
    <property type="entry name" value="REC"/>
    <property type="match status" value="1"/>
</dbReference>
<dbReference type="PROSITE" id="PS00622">
    <property type="entry name" value="HTH_LUXR_1"/>
    <property type="match status" value="1"/>
</dbReference>
<dbReference type="InterPro" id="IPR001789">
    <property type="entry name" value="Sig_transdc_resp-reg_receiver"/>
</dbReference>
<proteinExistence type="predicted"/>
<sequence length="205" mass="22567">MTQQYVYIVDDDEAIRDSLSWLLQSRSIASLAFPSAEDFLEAWTPALTGCILLDIRMERMSGTELFERLLELGCNLPVIFLTGHGDVPMAVSTLKTGAFDFFEKPCNDNELVDRVVEALEINKARCAATASTDSINSRLNQLTTREREVMALVLAGKLNKIIASELQISMRTVEVHRASLFDKMGVRTAVELAQTLAAGPGIPTS</sequence>
<dbReference type="CDD" id="cd17537">
    <property type="entry name" value="REC_FixJ"/>
    <property type="match status" value="1"/>
</dbReference>
<protein>
    <submittedName>
        <fullName evidence="9">C4-dicarboxylate transport transcriptional regulatory protein DctR</fullName>
    </submittedName>
</protein>
<dbReference type="SMART" id="SM00421">
    <property type="entry name" value="HTH_LUXR"/>
    <property type="match status" value="1"/>
</dbReference>
<dbReference type="GO" id="GO:0000160">
    <property type="term" value="P:phosphorelay signal transduction system"/>
    <property type="evidence" value="ECO:0007669"/>
    <property type="project" value="UniProtKB-KW"/>
</dbReference>
<evidence type="ECO:0000259" key="7">
    <source>
        <dbReference type="PROSITE" id="PS50043"/>
    </source>
</evidence>
<dbReference type="CDD" id="cd06170">
    <property type="entry name" value="LuxR_C_like"/>
    <property type="match status" value="1"/>
</dbReference>
<keyword evidence="5" id="KW-0804">Transcription</keyword>
<dbReference type="PRINTS" id="PR00038">
    <property type="entry name" value="HTHLUXR"/>
</dbReference>
<keyword evidence="2" id="KW-0902">Two-component regulatory system</keyword>
<dbReference type="Proteomes" id="UP000199600">
    <property type="component" value="Unassembled WGS sequence"/>
</dbReference>
<dbReference type="PANTHER" id="PTHR44688">
    <property type="entry name" value="DNA-BINDING TRANSCRIPTIONAL ACTIVATOR DEVR_DOSR"/>
    <property type="match status" value="1"/>
</dbReference>
<dbReference type="InterPro" id="IPR000792">
    <property type="entry name" value="Tscrpt_reg_LuxR_C"/>
</dbReference>
<dbReference type="Gene3D" id="1.10.10.10">
    <property type="entry name" value="Winged helix-like DNA-binding domain superfamily/Winged helix DNA-binding domain"/>
    <property type="match status" value="1"/>
</dbReference>
<keyword evidence="10" id="KW-1185">Reference proteome</keyword>
<feature type="domain" description="Response regulatory" evidence="8">
    <location>
        <begin position="5"/>
        <end position="119"/>
    </location>
</feature>
<reference evidence="9 10" key="1">
    <citation type="submission" date="2016-06" db="EMBL/GenBank/DDBJ databases">
        <authorList>
            <person name="Kjaerup R.B."/>
            <person name="Dalgaard T.S."/>
            <person name="Juul-Madsen H.R."/>
        </authorList>
    </citation>
    <scope>NUCLEOTIDE SEQUENCE [LARGE SCALE GENOMIC DNA]</scope>
    <source>
        <strain evidence="9">2</strain>
    </source>
</reference>
<evidence type="ECO:0000256" key="6">
    <source>
        <dbReference type="PROSITE-ProRule" id="PRU00169"/>
    </source>
</evidence>
<organism evidence="9 10">
    <name type="scientific">Candidatus Propionivibrio aalborgensis</name>
    <dbReference type="NCBI Taxonomy" id="1860101"/>
    <lineage>
        <taxon>Bacteria</taxon>
        <taxon>Pseudomonadati</taxon>
        <taxon>Pseudomonadota</taxon>
        <taxon>Betaproteobacteria</taxon>
        <taxon>Rhodocyclales</taxon>
        <taxon>Rhodocyclaceae</taxon>
        <taxon>Propionivibrio</taxon>
    </lineage>
</organism>
<dbReference type="Gene3D" id="3.40.50.2300">
    <property type="match status" value="1"/>
</dbReference>
<feature type="domain" description="HTH luxR-type" evidence="7">
    <location>
        <begin position="135"/>
        <end position="200"/>
    </location>
</feature>
<keyword evidence="4" id="KW-0238">DNA-binding</keyword>
<name>A0A1A8Y1N9_9RHOO</name>
<dbReference type="GO" id="GO:0003677">
    <property type="term" value="F:DNA binding"/>
    <property type="evidence" value="ECO:0007669"/>
    <property type="project" value="UniProtKB-KW"/>
</dbReference>
<dbReference type="PROSITE" id="PS50110">
    <property type="entry name" value="RESPONSE_REGULATORY"/>
    <property type="match status" value="1"/>
</dbReference>
<dbReference type="FunFam" id="3.40.50.2300:FF:000018">
    <property type="entry name" value="DNA-binding transcriptional regulator NtrC"/>
    <property type="match status" value="1"/>
</dbReference>
<dbReference type="SUPFAM" id="SSF52172">
    <property type="entry name" value="CheY-like"/>
    <property type="match status" value="1"/>
</dbReference>
<dbReference type="RefSeq" id="WP_186411900.1">
    <property type="nucleotide sequence ID" value="NZ_FLQY01000335.1"/>
</dbReference>
<evidence type="ECO:0000313" key="10">
    <source>
        <dbReference type="Proteomes" id="UP000199600"/>
    </source>
</evidence>
<dbReference type="Pfam" id="PF00196">
    <property type="entry name" value="GerE"/>
    <property type="match status" value="1"/>
</dbReference>
<dbReference type="GO" id="GO:0006355">
    <property type="term" value="P:regulation of DNA-templated transcription"/>
    <property type="evidence" value="ECO:0007669"/>
    <property type="project" value="InterPro"/>
</dbReference>
<feature type="modified residue" description="4-aspartylphosphate" evidence="6">
    <location>
        <position position="54"/>
    </location>
</feature>
<evidence type="ECO:0000256" key="2">
    <source>
        <dbReference type="ARBA" id="ARBA00023012"/>
    </source>
</evidence>
<evidence type="ECO:0000313" key="9">
    <source>
        <dbReference type="EMBL" id="SBT10283.1"/>
    </source>
</evidence>
<dbReference type="AlphaFoldDB" id="A0A1A8Y1N9"/>